<keyword evidence="2" id="KW-0732">Signal</keyword>
<proteinExistence type="predicted"/>
<evidence type="ECO:0000313" key="3">
    <source>
        <dbReference type="EMBL" id="EYC45112.1"/>
    </source>
</evidence>
<gene>
    <name evidence="3" type="primary">Acey_s0438.g1471</name>
    <name evidence="3" type="ORF">Y032_0438g1471</name>
</gene>
<accession>A0A016X0T7</accession>
<comment type="caution">
    <text evidence="3">The sequence shown here is derived from an EMBL/GenBank/DDBJ whole genome shotgun (WGS) entry which is preliminary data.</text>
</comment>
<feature type="compositionally biased region" description="Basic and acidic residues" evidence="1">
    <location>
        <begin position="187"/>
        <end position="202"/>
    </location>
</feature>
<dbReference type="EMBL" id="JARK01000038">
    <property type="protein sequence ID" value="EYC45112.1"/>
    <property type="molecule type" value="Genomic_DNA"/>
</dbReference>
<feature type="signal peptide" evidence="2">
    <location>
        <begin position="1"/>
        <end position="16"/>
    </location>
</feature>
<dbReference type="STRING" id="53326.A0A016X0T7"/>
<evidence type="ECO:0000313" key="4">
    <source>
        <dbReference type="Proteomes" id="UP000024635"/>
    </source>
</evidence>
<protein>
    <submittedName>
        <fullName evidence="3">Uncharacterized protein</fullName>
    </submittedName>
</protein>
<feature type="compositionally biased region" description="Basic and acidic residues" evidence="1">
    <location>
        <begin position="77"/>
        <end position="87"/>
    </location>
</feature>
<dbReference type="OrthoDB" id="5805706at2759"/>
<feature type="region of interest" description="Disordered" evidence="1">
    <location>
        <begin position="133"/>
        <end position="203"/>
    </location>
</feature>
<name>A0A016X0T7_9BILA</name>
<feature type="chain" id="PRO_5001491836" evidence="2">
    <location>
        <begin position="17"/>
        <end position="242"/>
    </location>
</feature>
<organism evidence="3 4">
    <name type="scientific">Ancylostoma ceylanicum</name>
    <dbReference type="NCBI Taxonomy" id="53326"/>
    <lineage>
        <taxon>Eukaryota</taxon>
        <taxon>Metazoa</taxon>
        <taxon>Ecdysozoa</taxon>
        <taxon>Nematoda</taxon>
        <taxon>Chromadorea</taxon>
        <taxon>Rhabditida</taxon>
        <taxon>Rhabditina</taxon>
        <taxon>Rhabditomorpha</taxon>
        <taxon>Strongyloidea</taxon>
        <taxon>Ancylostomatidae</taxon>
        <taxon>Ancylostomatinae</taxon>
        <taxon>Ancylostoma</taxon>
    </lineage>
</organism>
<evidence type="ECO:0000256" key="1">
    <source>
        <dbReference type="SAM" id="MobiDB-lite"/>
    </source>
</evidence>
<feature type="region of interest" description="Disordered" evidence="1">
    <location>
        <begin position="68"/>
        <end position="89"/>
    </location>
</feature>
<feature type="compositionally biased region" description="Basic and acidic residues" evidence="1">
    <location>
        <begin position="146"/>
        <end position="173"/>
    </location>
</feature>
<sequence length="242" mass="27424">MIQFLIFIQIVGFVGASAGLSKYGQAGGGSIYGYGAARAHQGFDDSSRSAHGNDRAWNYAKNDESSGFDSTKFSSHGNHDTGSHHQDFSSNFDNKMSDYGRNLKTKSFGFFDYRYVRPQYHIEQFHSDEKYSNKHASDTFSSGGRQSEHGGYHDRGHDSYEKEHDSHGEHKSSFESSEEEQGFKGSDYNKNHGYDSAGRFDHGNQGYAKDYGSRYLPNYSGHYYNHGYPVPTYRYGRYGHYS</sequence>
<dbReference type="Proteomes" id="UP000024635">
    <property type="component" value="Unassembled WGS sequence"/>
</dbReference>
<reference evidence="4" key="1">
    <citation type="journal article" date="2015" name="Nat. Genet.">
        <title>The genome and transcriptome of the zoonotic hookworm Ancylostoma ceylanicum identify infection-specific gene families.</title>
        <authorList>
            <person name="Schwarz E.M."/>
            <person name="Hu Y."/>
            <person name="Antoshechkin I."/>
            <person name="Miller M.M."/>
            <person name="Sternberg P.W."/>
            <person name="Aroian R.V."/>
        </authorList>
    </citation>
    <scope>NUCLEOTIDE SEQUENCE</scope>
    <source>
        <strain evidence="4">HY135</strain>
    </source>
</reference>
<keyword evidence="4" id="KW-1185">Reference proteome</keyword>
<dbReference type="AlphaFoldDB" id="A0A016X0T7"/>
<evidence type="ECO:0000256" key="2">
    <source>
        <dbReference type="SAM" id="SignalP"/>
    </source>
</evidence>